<feature type="transmembrane region" description="Helical" evidence="5">
    <location>
        <begin position="209"/>
        <end position="234"/>
    </location>
</feature>
<keyword evidence="4 5" id="KW-0472">Membrane</keyword>
<evidence type="ECO:0000256" key="5">
    <source>
        <dbReference type="RuleBase" id="RU363032"/>
    </source>
</evidence>
<dbReference type="PANTHER" id="PTHR43879:SF1">
    <property type="entry name" value="GLUCOSE IMPORT SYSTEM PERMEASE PROTEIN GLCU"/>
    <property type="match status" value="1"/>
</dbReference>
<comment type="caution">
    <text evidence="7">The sequence shown here is derived from an EMBL/GenBank/DDBJ whole genome shotgun (WGS) entry which is preliminary data.</text>
</comment>
<keyword evidence="8" id="KW-1185">Reference proteome</keyword>
<evidence type="ECO:0000259" key="6">
    <source>
        <dbReference type="PROSITE" id="PS50928"/>
    </source>
</evidence>
<dbReference type="InterPro" id="IPR000515">
    <property type="entry name" value="MetI-like"/>
</dbReference>
<dbReference type="RefSeq" id="WP_341374730.1">
    <property type="nucleotide sequence ID" value="NZ_JBBUTF010000011.1"/>
</dbReference>
<feature type="transmembrane region" description="Helical" evidence="5">
    <location>
        <begin position="163"/>
        <end position="188"/>
    </location>
</feature>
<evidence type="ECO:0000256" key="4">
    <source>
        <dbReference type="ARBA" id="ARBA00023136"/>
    </source>
</evidence>
<feature type="transmembrane region" description="Helical" evidence="5">
    <location>
        <begin position="136"/>
        <end position="157"/>
    </location>
</feature>
<evidence type="ECO:0000313" key="7">
    <source>
        <dbReference type="EMBL" id="MEK8026947.1"/>
    </source>
</evidence>
<dbReference type="SUPFAM" id="SSF161098">
    <property type="entry name" value="MetI-like"/>
    <property type="match status" value="1"/>
</dbReference>
<evidence type="ECO:0000256" key="1">
    <source>
        <dbReference type="ARBA" id="ARBA00004651"/>
    </source>
</evidence>
<reference evidence="7 8" key="1">
    <citation type="submission" date="2024-04" db="EMBL/GenBank/DDBJ databases">
        <title>Novel species of the genus Ideonella isolated from streams.</title>
        <authorList>
            <person name="Lu H."/>
        </authorList>
    </citation>
    <scope>NUCLEOTIDE SEQUENCE [LARGE SCALE GENOMIC DNA]</scope>
    <source>
        <strain evidence="7 8">BYS139W</strain>
    </source>
</reference>
<dbReference type="Pfam" id="PF00528">
    <property type="entry name" value="BPD_transp_1"/>
    <property type="match status" value="1"/>
</dbReference>
<keyword evidence="5" id="KW-0813">Transport</keyword>
<comment type="subcellular location">
    <subcellularLocation>
        <location evidence="1 5">Cell membrane</location>
        <topology evidence="1 5">Multi-pass membrane protein</topology>
    </subcellularLocation>
</comment>
<dbReference type="Gene3D" id="1.10.3720.10">
    <property type="entry name" value="MetI-like"/>
    <property type="match status" value="1"/>
</dbReference>
<dbReference type="PROSITE" id="PS50928">
    <property type="entry name" value="ABC_TM1"/>
    <property type="match status" value="1"/>
</dbReference>
<dbReference type="Proteomes" id="UP001368500">
    <property type="component" value="Unassembled WGS sequence"/>
</dbReference>
<sequence>MTVPAEFAPVLAAPSATSTAVKRVGRAGIYALLLLAAAGFLLPLVAMVFTSLKGTPEITGQAPYGDATILSWPRDPSLAAWGQAWSSACIAVTCEGLRGYFGNSIVLCISAVAISVALGAINGYALTQWRFRGDNVVFALFLFGCFIPFQIVLIPIARLLGLAGLAGSMAGLVAVHVLYGIAFTTLFFRNFYVAMPEELVKAARMDGAGFWATFFHIVLPISGPITVVAVIWQFTSIWNDFLFGASFSGPDTRPLMVALNNLVNTSTGTKAYNVDMAAALIAALPTMLVYVLAGKFFVRGLMAGAVKG</sequence>
<proteinExistence type="inferred from homology"/>
<feature type="transmembrane region" description="Helical" evidence="5">
    <location>
        <begin position="276"/>
        <end position="298"/>
    </location>
</feature>
<organism evidence="7 8">
    <name type="scientific">Pseudaquabacterium rugosum</name>
    <dbReference type="NCBI Taxonomy" id="2984194"/>
    <lineage>
        <taxon>Bacteria</taxon>
        <taxon>Pseudomonadati</taxon>
        <taxon>Pseudomonadota</taxon>
        <taxon>Betaproteobacteria</taxon>
        <taxon>Burkholderiales</taxon>
        <taxon>Sphaerotilaceae</taxon>
        <taxon>Pseudaquabacterium</taxon>
    </lineage>
</organism>
<name>A0ABU9BAM3_9BURK</name>
<keyword evidence="3 5" id="KW-1133">Transmembrane helix</keyword>
<comment type="similarity">
    <text evidence="5">Belongs to the binding-protein-dependent transport system permease family.</text>
</comment>
<dbReference type="InterPro" id="IPR035906">
    <property type="entry name" value="MetI-like_sf"/>
</dbReference>
<keyword evidence="2 5" id="KW-0812">Transmembrane</keyword>
<evidence type="ECO:0000256" key="2">
    <source>
        <dbReference type="ARBA" id="ARBA00022692"/>
    </source>
</evidence>
<dbReference type="CDD" id="cd06261">
    <property type="entry name" value="TM_PBP2"/>
    <property type="match status" value="1"/>
</dbReference>
<feature type="domain" description="ABC transmembrane type-1" evidence="6">
    <location>
        <begin position="101"/>
        <end position="293"/>
    </location>
</feature>
<feature type="transmembrane region" description="Helical" evidence="5">
    <location>
        <begin position="29"/>
        <end position="49"/>
    </location>
</feature>
<gene>
    <name evidence="7" type="ORF">AACH11_13330</name>
</gene>
<dbReference type="PANTHER" id="PTHR43879">
    <property type="entry name" value="ABC TRANSPORTER PERMEASE PROTEIN"/>
    <property type="match status" value="1"/>
</dbReference>
<evidence type="ECO:0000256" key="3">
    <source>
        <dbReference type="ARBA" id="ARBA00022989"/>
    </source>
</evidence>
<feature type="transmembrane region" description="Helical" evidence="5">
    <location>
        <begin position="104"/>
        <end position="124"/>
    </location>
</feature>
<evidence type="ECO:0000313" key="8">
    <source>
        <dbReference type="Proteomes" id="UP001368500"/>
    </source>
</evidence>
<dbReference type="EMBL" id="JBBUTF010000011">
    <property type="protein sequence ID" value="MEK8026947.1"/>
    <property type="molecule type" value="Genomic_DNA"/>
</dbReference>
<accession>A0ABU9BAM3</accession>
<protein>
    <submittedName>
        <fullName evidence="7">Carbohydrate ABC transporter permease</fullName>
    </submittedName>
</protein>